<dbReference type="InterPro" id="IPR050861">
    <property type="entry name" value="Dihydroxyacetone_Kinase"/>
</dbReference>
<name>B0MBE6_ANACD</name>
<dbReference type="SMART" id="SM01120">
    <property type="entry name" value="Dak2"/>
    <property type="match status" value="1"/>
</dbReference>
<dbReference type="InterPro" id="IPR012737">
    <property type="entry name" value="DhaK_L_YcgS"/>
</dbReference>
<dbReference type="PROSITE" id="PS51480">
    <property type="entry name" value="DHAL"/>
    <property type="match status" value="1"/>
</dbReference>
<dbReference type="HOGENOM" id="CLU_1091904_0_0_9"/>
<keyword evidence="5 10" id="KW-0418">Kinase</keyword>
<dbReference type="EC" id="2.7.1.121" evidence="3"/>
<feature type="non-terminal residue" evidence="10">
    <location>
        <position position="1"/>
    </location>
</feature>
<dbReference type="SUPFAM" id="SSF101473">
    <property type="entry name" value="DhaL-like"/>
    <property type="match status" value="1"/>
</dbReference>
<sequence length="254" mass="27623">KSGVFHKFGASLDPKQIEKCDPYVTINNRRKQSEFKVRRRIMSSFKNAEAGIIVDKLIKTIQEQRDYLSEIDGKIGDGDHGINMNKGFTMCEEKLKGQTYNMSEGLCTLGETLLEDIGGSMGPLYGLLFDELSAASEDKDEIDAEVFGEMISGAVEGIQEISPAKVGDKTLLDTLIPAKDAFMEAKDAGKDFAECLDAMNEAAKKGWESTKDLVAKIGRASRLGERSRGVLDAGATSCYFIVTTLGTAAKELLG</sequence>
<comment type="subunit">
    <text evidence="7">Homodimer. The dihydroxyacetone kinase complex is composed of a homodimer of DhaM, a homodimer of DhaK and the subunit DhaL.</text>
</comment>
<dbReference type="Proteomes" id="UP000004935">
    <property type="component" value="Unassembled WGS sequence"/>
</dbReference>
<dbReference type="STRING" id="411490.ANACAC_00873"/>
<evidence type="ECO:0000256" key="8">
    <source>
        <dbReference type="ARBA" id="ARBA00055771"/>
    </source>
</evidence>
<dbReference type="InterPro" id="IPR004007">
    <property type="entry name" value="DhaL_dom"/>
</dbReference>
<keyword evidence="4 10" id="KW-0808">Transferase</keyword>
<dbReference type="AlphaFoldDB" id="B0MBE6"/>
<reference evidence="10" key="1">
    <citation type="submission" date="2007-11" db="EMBL/GenBank/DDBJ databases">
        <authorList>
            <person name="Fulton L."/>
            <person name="Clifton S."/>
            <person name="Fulton B."/>
            <person name="Xu J."/>
            <person name="Minx P."/>
            <person name="Pepin K.H."/>
            <person name="Johnson M."/>
            <person name="Thiruvilangam P."/>
            <person name="Bhonagiri V."/>
            <person name="Nash W.E."/>
            <person name="Mardis E.R."/>
            <person name="Wilson R.K."/>
        </authorList>
    </citation>
    <scope>NUCLEOTIDE SEQUENCE [LARGE SCALE GENOMIC DNA]</scope>
    <source>
        <strain evidence="10">DSM 14662</strain>
    </source>
</reference>
<evidence type="ECO:0000313" key="10">
    <source>
        <dbReference type="EMBL" id="EDR98821.1"/>
    </source>
</evidence>
<evidence type="ECO:0000256" key="5">
    <source>
        <dbReference type="ARBA" id="ARBA00022777"/>
    </source>
</evidence>
<evidence type="ECO:0000256" key="3">
    <source>
        <dbReference type="ARBA" id="ARBA00012095"/>
    </source>
</evidence>
<organism evidence="10 11">
    <name type="scientific">Anaerostipes caccae (strain DSM 14662 / CCUG 47493 / JCM 13470 / NCIMB 13811 / L1-92)</name>
    <dbReference type="NCBI Taxonomy" id="411490"/>
    <lineage>
        <taxon>Bacteria</taxon>
        <taxon>Bacillati</taxon>
        <taxon>Bacillota</taxon>
        <taxon>Clostridia</taxon>
        <taxon>Lachnospirales</taxon>
        <taxon>Lachnospiraceae</taxon>
        <taxon>Anaerostipes</taxon>
    </lineage>
</organism>
<reference evidence="10" key="2">
    <citation type="submission" date="2013-11" db="EMBL/GenBank/DDBJ databases">
        <title>Draft genome sequence of Anaerostipes caccae (DSM 14662).</title>
        <authorList>
            <person name="Sudarsanam P."/>
            <person name="Ley R."/>
            <person name="Guruge J."/>
            <person name="Turnbaugh P.J."/>
            <person name="Mahowald M."/>
            <person name="Liep D."/>
            <person name="Gordon J."/>
        </authorList>
    </citation>
    <scope>NUCLEOTIDE SEQUENCE</scope>
    <source>
        <strain evidence="10">DSM 14662</strain>
    </source>
</reference>
<keyword evidence="11" id="KW-1185">Reference proteome</keyword>
<evidence type="ECO:0000256" key="6">
    <source>
        <dbReference type="ARBA" id="ARBA00022798"/>
    </source>
</evidence>
<proteinExistence type="predicted"/>
<dbReference type="Gene3D" id="1.25.40.340">
    <property type="match status" value="1"/>
</dbReference>
<comment type="caution">
    <text evidence="10">The sequence shown here is derived from an EMBL/GenBank/DDBJ whole genome shotgun (WGS) entry which is preliminary data.</text>
</comment>
<dbReference type="EMBL" id="ABAX03000005">
    <property type="protein sequence ID" value="EDR98821.1"/>
    <property type="molecule type" value="Genomic_DNA"/>
</dbReference>
<dbReference type="NCBIfam" id="TIGR02365">
    <property type="entry name" value="dha_L_ycgS"/>
    <property type="match status" value="1"/>
</dbReference>
<accession>B0MBE6</accession>
<gene>
    <name evidence="10" type="primary">dhaL</name>
    <name evidence="10" type="ORF">ANACAC_00873</name>
</gene>
<evidence type="ECO:0000256" key="4">
    <source>
        <dbReference type="ARBA" id="ARBA00022679"/>
    </source>
</evidence>
<comment type="catalytic activity">
    <reaction evidence="1">
        <text>dihydroxyacetone + phosphoenolpyruvate = dihydroxyacetone phosphate + pyruvate</text>
        <dbReference type="Rhea" id="RHEA:18381"/>
        <dbReference type="ChEBI" id="CHEBI:15361"/>
        <dbReference type="ChEBI" id="CHEBI:16016"/>
        <dbReference type="ChEBI" id="CHEBI:57642"/>
        <dbReference type="ChEBI" id="CHEBI:58702"/>
        <dbReference type="EC" id="2.7.1.121"/>
    </reaction>
</comment>
<dbReference type="PANTHER" id="PTHR28629:SF4">
    <property type="entry name" value="TRIOKINASE_FMN CYCLASE"/>
    <property type="match status" value="1"/>
</dbReference>
<feature type="domain" description="DhaL" evidence="9">
    <location>
        <begin position="48"/>
        <end position="247"/>
    </location>
</feature>
<dbReference type="InterPro" id="IPR036117">
    <property type="entry name" value="DhaL_dom_sf"/>
</dbReference>
<dbReference type="GO" id="GO:0019563">
    <property type="term" value="P:glycerol catabolic process"/>
    <property type="evidence" value="ECO:0007669"/>
    <property type="project" value="TreeGrafter"/>
</dbReference>
<evidence type="ECO:0000256" key="1">
    <source>
        <dbReference type="ARBA" id="ARBA00001113"/>
    </source>
</evidence>
<comment type="pathway">
    <text evidence="2">Polyol metabolism; glycerol degradation.</text>
</comment>
<dbReference type="PANTHER" id="PTHR28629">
    <property type="entry name" value="TRIOKINASE/FMN CYCLASE"/>
    <property type="match status" value="1"/>
</dbReference>
<protein>
    <recommendedName>
        <fullName evidence="3">phosphoenolpyruvate--glycerone phosphotransferase</fullName>
        <ecNumber evidence="3">2.7.1.121</ecNumber>
    </recommendedName>
</protein>
<dbReference type="GO" id="GO:0004371">
    <property type="term" value="F:glycerone kinase activity"/>
    <property type="evidence" value="ECO:0007669"/>
    <property type="project" value="InterPro"/>
</dbReference>
<keyword evidence="6" id="KW-0319">Glycerol metabolism</keyword>
<evidence type="ECO:0000256" key="2">
    <source>
        <dbReference type="ARBA" id="ARBA00004745"/>
    </source>
</evidence>
<evidence type="ECO:0000313" key="11">
    <source>
        <dbReference type="Proteomes" id="UP000004935"/>
    </source>
</evidence>
<dbReference type="FunFam" id="1.25.40.340:FF:000002">
    <property type="entry name" value="Dihydroxyacetone kinase, L subunit"/>
    <property type="match status" value="1"/>
</dbReference>
<dbReference type="GO" id="GO:0047324">
    <property type="term" value="F:phosphoenolpyruvate-glycerone phosphotransferase activity"/>
    <property type="evidence" value="ECO:0007669"/>
    <property type="project" value="UniProtKB-EC"/>
</dbReference>
<dbReference type="eggNOG" id="COG1461">
    <property type="taxonomic scope" value="Bacteria"/>
</dbReference>
<comment type="function">
    <text evidence="8">ADP-binding subunit of the dihydroxyacetone kinase, which is responsible for the phosphoenolpyruvate (PEP)-dependent phosphorylation of dihydroxyacetone. DhaL-ADP is converted to DhaL-ATP via a phosphoryl group transfer from DhaM and transmits it to dihydroxyacetone binds to DhaK.</text>
</comment>
<evidence type="ECO:0000259" key="9">
    <source>
        <dbReference type="PROSITE" id="PS51480"/>
    </source>
</evidence>
<dbReference type="Pfam" id="PF02734">
    <property type="entry name" value="Dak2"/>
    <property type="match status" value="1"/>
</dbReference>
<dbReference type="GO" id="GO:0005829">
    <property type="term" value="C:cytosol"/>
    <property type="evidence" value="ECO:0007669"/>
    <property type="project" value="TreeGrafter"/>
</dbReference>
<evidence type="ECO:0000256" key="7">
    <source>
        <dbReference type="ARBA" id="ARBA00046577"/>
    </source>
</evidence>